<dbReference type="PANTHER" id="PTHR38773">
    <property type="entry name" value="PROTEIN SPRT"/>
    <property type="match status" value="1"/>
</dbReference>
<reference evidence="2 3" key="1">
    <citation type="submission" date="2014-06" db="EMBL/GenBank/DDBJ databases">
        <title>Whole Genome Sequences of Three Symbiotic Endozoicomonas Bacteria.</title>
        <authorList>
            <person name="Neave M.J."/>
            <person name="Apprill A."/>
            <person name="Voolstra C.R."/>
        </authorList>
    </citation>
    <scope>NUCLEOTIDE SEQUENCE [LARGE SCALE GENOMIC DNA]</scope>
    <source>
        <strain evidence="2 3">DSM 25634</strain>
    </source>
</reference>
<evidence type="ECO:0000313" key="3">
    <source>
        <dbReference type="Proteomes" id="UP000028073"/>
    </source>
</evidence>
<feature type="domain" description="SprT-like" evidence="1">
    <location>
        <begin position="7"/>
        <end position="158"/>
    </location>
</feature>
<protein>
    <recommendedName>
        <fullName evidence="1">SprT-like domain-containing protein</fullName>
    </recommendedName>
</protein>
<dbReference type="eggNOG" id="COG3091">
    <property type="taxonomic scope" value="Bacteria"/>
</dbReference>
<dbReference type="Pfam" id="PF10263">
    <property type="entry name" value="SprT-like"/>
    <property type="match status" value="1"/>
</dbReference>
<dbReference type="GO" id="GO:0006950">
    <property type="term" value="P:response to stress"/>
    <property type="evidence" value="ECO:0007669"/>
    <property type="project" value="UniProtKB-ARBA"/>
</dbReference>
<accession>A0A081NFU4</accession>
<dbReference type="AlphaFoldDB" id="A0A081NFU4"/>
<evidence type="ECO:0000259" key="1">
    <source>
        <dbReference type="SMART" id="SM00731"/>
    </source>
</evidence>
<name>A0A081NFU4_9GAMM</name>
<keyword evidence="3" id="KW-1185">Reference proteome</keyword>
<gene>
    <name evidence="2" type="ORF">GZ78_16020</name>
</gene>
<dbReference type="PANTHER" id="PTHR38773:SF1">
    <property type="entry name" value="PROTEIN SPRT"/>
    <property type="match status" value="1"/>
</dbReference>
<dbReference type="SMART" id="SM00731">
    <property type="entry name" value="SprT"/>
    <property type="match status" value="1"/>
</dbReference>
<proteinExistence type="predicted"/>
<dbReference type="STRING" id="1137799.GZ78_16020"/>
<organism evidence="2 3">
    <name type="scientific">Endozoicomonas numazuensis</name>
    <dbReference type="NCBI Taxonomy" id="1137799"/>
    <lineage>
        <taxon>Bacteria</taxon>
        <taxon>Pseudomonadati</taxon>
        <taxon>Pseudomonadota</taxon>
        <taxon>Gammaproteobacteria</taxon>
        <taxon>Oceanospirillales</taxon>
        <taxon>Endozoicomonadaceae</taxon>
        <taxon>Endozoicomonas</taxon>
    </lineage>
</organism>
<dbReference type="InterPro" id="IPR006640">
    <property type="entry name" value="SprT-like_domain"/>
</dbReference>
<evidence type="ECO:0000313" key="2">
    <source>
        <dbReference type="EMBL" id="KEQ17317.1"/>
    </source>
</evidence>
<dbReference type="Proteomes" id="UP000028073">
    <property type="component" value="Unassembled WGS sequence"/>
</dbReference>
<comment type="caution">
    <text evidence="2">The sequence shown here is derived from an EMBL/GenBank/DDBJ whole genome shotgun (WGS) entry which is preliminary data.</text>
</comment>
<sequence>MQQQVQQRVTELYCLAERHFLKRFPRPEVRLDLNGEKAGQAWMERNLLRLNLQLLKENQEHFLEHTIGHEVPHLIADRHFVRKIRPYGREWQFIMEHVFQLPARRTHSYDTSRTSKRPFLYTCQCEGKTIPLTRIRHNRAIKGTNYLCTSCKRPLIYKETFPSI</sequence>
<dbReference type="EMBL" id="JOKH01000003">
    <property type="protein sequence ID" value="KEQ17317.1"/>
    <property type="molecule type" value="Genomic_DNA"/>
</dbReference>